<evidence type="ECO:0000313" key="4">
    <source>
        <dbReference type="Proteomes" id="UP001596380"/>
    </source>
</evidence>
<dbReference type="EMBL" id="JBHSXS010000004">
    <property type="protein sequence ID" value="MFC6880102.1"/>
    <property type="molecule type" value="Genomic_DNA"/>
</dbReference>
<accession>A0ABW2CES4</accession>
<sequence>MAALAAGVVLGTGSLAACMADDDNPNSVSGPATDGFDAYMRSCLTPNAGYLVKCSSWKAYWKALGSVHPGRRPSGVEDELQKVGPGSAPCDERPGATDWFWHDMARETHQPKPSYRWRIICMKRTGKPGSKT</sequence>
<dbReference type="RefSeq" id="WP_160820606.1">
    <property type="nucleotide sequence ID" value="NZ_JBHSXE010000001.1"/>
</dbReference>
<feature type="chain" id="PRO_5045378656" evidence="2">
    <location>
        <begin position="20"/>
        <end position="132"/>
    </location>
</feature>
<reference evidence="4" key="1">
    <citation type="journal article" date="2019" name="Int. J. Syst. Evol. Microbiol.">
        <title>The Global Catalogue of Microorganisms (GCM) 10K type strain sequencing project: providing services to taxonomists for standard genome sequencing and annotation.</title>
        <authorList>
            <consortium name="The Broad Institute Genomics Platform"/>
            <consortium name="The Broad Institute Genome Sequencing Center for Infectious Disease"/>
            <person name="Wu L."/>
            <person name="Ma J."/>
        </authorList>
    </citation>
    <scope>NUCLEOTIDE SEQUENCE [LARGE SCALE GENOMIC DNA]</scope>
    <source>
        <strain evidence="4">JCM 3369</strain>
    </source>
</reference>
<protein>
    <submittedName>
        <fullName evidence="3">Uncharacterized protein</fullName>
    </submittedName>
</protein>
<organism evidence="3 4">
    <name type="scientific">Actinomadura yumaensis</name>
    <dbReference type="NCBI Taxonomy" id="111807"/>
    <lineage>
        <taxon>Bacteria</taxon>
        <taxon>Bacillati</taxon>
        <taxon>Actinomycetota</taxon>
        <taxon>Actinomycetes</taxon>
        <taxon>Streptosporangiales</taxon>
        <taxon>Thermomonosporaceae</taxon>
        <taxon>Actinomadura</taxon>
    </lineage>
</organism>
<proteinExistence type="predicted"/>
<name>A0ABW2CES4_9ACTN</name>
<dbReference type="Proteomes" id="UP001596380">
    <property type="component" value="Unassembled WGS sequence"/>
</dbReference>
<evidence type="ECO:0000256" key="2">
    <source>
        <dbReference type="SAM" id="SignalP"/>
    </source>
</evidence>
<keyword evidence="4" id="KW-1185">Reference proteome</keyword>
<feature type="signal peptide" evidence="2">
    <location>
        <begin position="1"/>
        <end position="19"/>
    </location>
</feature>
<evidence type="ECO:0000256" key="1">
    <source>
        <dbReference type="SAM" id="MobiDB-lite"/>
    </source>
</evidence>
<keyword evidence="2" id="KW-0732">Signal</keyword>
<gene>
    <name evidence="3" type="ORF">ACFQKB_10030</name>
</gene>
<comment type="caution">
    <text evidence="3">The sequence shown here is derived from an EMBL/GenBank/DDBJ whole genome shotgun (WGS) entry which is preliminary data.</text>
</comment>
<evidence type="ECO:0000313" key="3">
    <source>
        <dbReference type="EMBL" id="MFC6880102.1"/>
    </source>
</evidence>
<feature type="region of interest" description="Disordered" evidence="1">
    <location>
        <begin position="70"/>
        <end position="94"/>
    </location>
</feature>